<keyword evidence="1" id="KW-0472">Membrane</keyword>
<dbReference type="InterPro" id="IPR000160">
    <property type="entry name" value="GGDEF_dom"/>
</dbReference>
<dbReference type="InterPro" id="IPR043128">
    <property type="entry name" value="Rev_trsase/Diguanyl_cyclase"/>
</dbReference>
<evidence type="ECO:0000313" key="4">
    <source>
        <dbReference type="Proteomes" id="UP001155220"/>
    </source>
</evidence>
<accession>A0A9X2H4Z5</accession>
<dbReference type="GO" id="GO:0016020">
    <property type="term" value="C:membrane"/>
    <property type="evidence" value="ECO:0007669"/>
    <property type="project" value="InterPro"/>
</dbReference>
<feature type="transmembrane region" description="Helical" evidence="1">
    <location>
        <begin position="20"/>
        <end position="41"/>
    </location>
</feature>
<evidence type="ECO:0000259" key="2">
    <source>
        <dbReference type="PROSITE" id="PS50885"/>
    </source>
</evidence>
<dbReference type="Gene3D" id="3.30.450.20">
    <property type="entry name" value="PAS domain"/>
    <property type="match status" value="1"/>
</dbReference>
<feature type="non-terminal residue" evidence="3">
    <location>
        <position position="458"/>
    </location>
</feature>
<dbReference type="Pfam" id="PF00990">
    <property type="entry name" value="GGDEF"/>
    <property type="match status" value="1"/>
</dbReference>
<evidence type="ECO:0000256" key="1">
    <source>
        <dbReference type="SAM" id="Phobius"/>
    </source>
</evidence>
<proteinExistence type="predicted"/>
<dbReference type="PANTHER" id="PTHR44757:SF2">
    <property type="entry name" value="BIOFILM ARCHITECTURE MAINTENANCE PROTEIN MBAA"/>
    <property type="match status" value="1"/>
</dbReference>
<dbReference type="SUPFAM" id="SSF55785">
    <property type="entry name" value="PYP-like sensor domain (PAS domain)"/>
    <property type="match status" value="1"/>
</dbReference>
<dbReference type="Pfam" id="PF00672">
    <property type="entry name" value="HAMP"/>
    <property type="match status" value="1"/>
</dbReference>
<keyword evidence="1" id="KW-0812">Transmembrane</keyword>
<organism evidence="3 4">
    <name type="scientific">Aurantimonas marianensis</name>
    <dbReference type="NCBI Taxonomy" id="2920428"/>
    <lineage>
        <taxon>Bacteria</taxon>
        <taxon>Pseudomonadati</taxon>
        <taxon>Pseudomonadota</taxon>
        <taxon>Alphaproteobacteria</taxon>
        <taxon>Hyphomicrobiales</taxon>
        <taxon>Aurantimonadaceae</taxon>
        <taxon>Aurantimonas</taxon>
    </lineage>
</organism>
<evidence type="ECO:0000313" key="3">
    <source>
        <dbReference type="EMBL" id="MCP3053598.1"/>
    </source>
</evidence>
<dbReference type="Gene3D" id="6.10.340.10">
    <property type="match status" value="1"/>
</dbReference>
<dbReference type="GO" id="GO:0007165">
    <property type="term" value="P:signal transduction"/>
    <property type="evidence" value="ECO:0007669"/>
    <property type="project" value="InterPro"/>
</dbReference>
<dbReference type="PANTHER" id="PTHR44757">
    <property type="entry name" value="DIGUANYLATE CYCLASE DGCP"/>
    <property type="match status" value="1"/>
</dbReference>
<dbReference type="EMBL" id="JALHBS010000001">
    <property type="protein sequence ID" value="MCP3053598.1"/>
    <property type="molecule type" value="Genomic_DNA"/>
</dbReference>
<reference evidence="3" key="1">
    <citation type="submission" date="2022-03" db="EMBL/GenBank/DDBJ databases">
        <title>Aurantimonas Liuensis sp. Nov., isolated from the hadal seawater of the Mariana Trench.</title>
        <authorList>
            <person name="Liu R."/>
        </authorList>
    </citation>
    <scope>NUCLEOTIDE SEQUENCE</scope>
    <source>
        <strain evidence="3">LRZ36</strain>
    </source>
</reference>
<comment type="caution">
    <text evidence="3">The sequence shown here is derived from an EMBL/GenBank/DDBJ whole genome shotgun (WGS) entry which is preliminary data.</text>
</comment>
<dbReference type="SMART" id="SM00304">
    <property type="entry name" value="HAMP"/>
    <property type="match status" value="1"/>
</dbReference>
<dbReference type="AlphaFoldDB" id="A0A9X2H4Z5"/>
<dbReference type="SUPFAM" id="SSF158472">
    <property type="entry name" value="HAMP domain-like"/>
    <property type="match status" value="1"/>
</dbReference>
<keyword evidence="4" id="KW-1185">Reference proteome</keyword>
<dbReference type="PROSITE" id="PS50885">
    <property type="entry name" value="HAMP"/>
    <property type="match status" value="1"/>
</dbReference>
<dbReference type="Pfam" id="PF12860">
    <property type="entry name" value="PAS_7"/>
    <property type="match status" value="1"/>
</dbReference>
<dbReference type="InterPro" id="IPR035965">
    <property type="entry name" value="PAS-like_dom_sf"/>
</dbReference>
<dbReference type="InterPro" id="IPR052155">
    <property type="entry name" value="Biofilm_reg_signaling"/>
</dbReference>
<dbReference type="CDD" id="cd06225">
    <property type="entry name" value="HAMP"/>
    <property type="match status" value="1"/>
</dbReference>
<name>A0A9X2H4Z5_9HYPH</name>
<dbReference type="Gene3D" id="3.30.70.270">
    <property type="match status" value="1"/>
</dbReference>
<dbReference type="Proteomes" id="UP001155220">
    <property type="component" value="Unassembled WGS sequence"/>
</dbReference>
<sequence length="458" mass="50630">MRVRWLSRLINDLPLGVKAFGGSAVLLISLLSTGALVVFALGTVADRVDKVATSAIVKQTMEERLIDTVSEAHLNLFRYTAWAGNGVNETRLSQLRAEIVQNSESAKFQAEHLSMRADLTPSEHAELEKFVDSWAKYVANASATVEVGAIDPAMGTMLLGGNDDDFQRAASHLWKLTSAARRQTRAMVDDLHVRVASSGRIVQMGGIATVLVSLGIIFFFARSIVLPIRAVTRAMRDISFGNLNFRPDVNIKARKDEIGQMVAATADFCEGMRQAKEVIVQNEADLRRQNLRFDAALANMSQGLCMFDGAKNLIVSNPRYAEMYELDPASIKPGMHLRDILLRRIETGCVVGRDAEKYITERIAAVEVREPYVKIHHLNDGRSIAISHRPLAGGGWLATHDDITNIRRIEAQIAHMALHDGLTDLPNRTLFGQELEAAFMAQAEDRRVAVLCLDLDKF</sequence>
<dbReference type="RefSeq" id="WP_253962492.1">
    <property type="nucleotide sequence ID" value="NZ_JALHBS010000001.1"/>
</dbReference>
<gene>
    <name evidence="3" type="ORF">MJ956_00360</name>
</gene>
<protein>
    <submittedName>
        <fullName evidence="3">PAS-domain containing protein</fullName>
    </submittedName>
</protein>
<feature type="transmembrane region" description="Helical" evidence="1">
    <location>
        <begin position="201"/>
        <end position="221"/>
    </location>
</feature>
<feature type="domain" description="HAMP" evidence="2">
    <location>
        <begin position="222"/>
        <end position="277"/>
    </location>
</feature>
<keyword evidence="1" id="KW-1133">Transmembrane helix</keyword>
<dbReference type="InterPro" id="IPR003660">
    <property type="entry name" value="HAMP_dom"/>
</dbReference>